<organism evidence="3 4">
    <name type="scientific">Eiseniibacteriota bacterium</name>
    <dbReference type="NCBI Taxonomy" id="2212470"/>
    <lineage>
        <taxon>Bacteria</taxon>
        <taxon>Candidatus Eiseniibacteriota</taxon>
    </lineage>
</organism>
<evidence type="ECO:0000256" key="1">
    <source>
        <dbReference type="SAM" id="MobiDB-lite"/>
    </source>
</evidence>
<dbReference type="Proteomes" id="UP000580839">
    <property type="component" value="Unassembled WGS sequence"/>
</dbReference>
<evidence type="ECO:0000313" key="4">
    <source>
        <dbReference type="Proteomes" id="UP000580839"/>
    </source>
</evidence>
<comment type="caution">
    <text evidence="3">The sequence shown here is derived from an EMBL/GenBank/DDBJ whole genome shotgun (WGS) entry which is preliminary data.</text>
</comment>
<feature type="non-terminal residue" evidence="3">
    <location>
        <position position="92"/>
    </location>
</feature>
<dbReference type="AlphaFoldDB" id="A0A849SG81"/>
<evidence type="ECO:0000256" key="2">
    <source>
        <dbReference type="SAM" id="Phobius"/>
    </source>
</evidence>
<accession>A0A849SG81</accession>
<sequence>MDETPNQSSAEDPNGSSSDAPEPRPHALPEGPGIARANPADRRLQAWSEPLWFGGAGMVAALALALFVTPRARTDSNSALPEFAAAHETAVS</sequence>
<feature type="region of interest" description="Disordered" evidence="1">
    <location>
        <begin position="1"/>
        <end position="41"/>
    </location>
</feature>
<protein>
    <submittedName>
        <fullName evidence="3">Uncharacterized protein</fullName>
    </submittedName>
</protein>
<evidence type="ECO:0000313" key="3">
    <source>
        <dbReference type="EMBL" id="NOT33516.1"/>
    </source>
</evidence>
<dbReference type="EMBL" id="JABFRW010000053">
    <property type="protein sequence ID" value="NOT33516.1"/>
    <property type="molecule type" value="Genomic_DNA"/>
</dbReference>
<keyword evidence="2" id="KW-0812">Transmembrane</keyword>
<feature type="transmembrane region" description="Helical" evidence="2">
    <location>
        <begin position="51"/>
        <end position="68"/>
    </location>
</feature>
<feature type="compositionally biased region" description="Polar residues" evidence="1">
    <location>
        <begin position="1"/>
        <end position="19"/>
    </location>
</feature>
<keyword evidence="2" id="KW-1133">Transmembrane helix</keyword>
<name>A0A849SG81_UNCEI</name>
<reference evidence="3 4" key="1">
    <citation type="submission" date="2020-04" db="EMBL/GenBank/DDBJ databases">
        <title>Metagenomic profiling of ammonia- and methane-oxidizing microorganisms in a Dutch drinking water treatment plant.</title>
        <authorList>
            <person name="Poghosyan L."/>
            <person name="Leucker S."/>
        </authorList>
    </citation>
    <scope>NUCLEOTIDE SEQUENCE [LARGE SCALE GENOMIC DNA]</scope>
    <source>
        <strain evidence="3">S-RSF-IL-03</strain>
    </source>
</reference>
<proteinExistence type="predicted"/>
<gene>
    <name evidence="3" type="ORF">HOP12_05015</name>
</gene>
<keyword evidence="2" id="KW-0472">Membrane</keyword>